<evidence type="ECO:0000256" key="6">
    <source>
        <dbReference type="ARBA" id="ARBA00023136"/>
    </source>
</evidence>
<dbReference type="KEGG" id="dvv:114326293"/>
<reference evidence="11" key="2">
    <citation type="submission" date="2025-05" db="UniProtKB">
        <authorList>
            <consortium name="EnsemblMetazoa"/>
        </authorList>
    </citation>
    <scope>IDENTIFICATION</scope>
</reference>
<gene>
    <name evidence="13" type="primary">LOC114326293</name>
</gene>
<keyword evidence="6 9" id="KW-0472">Membrane</keyword>
<dbReference type="GO" id="GO:0004930">
    <property type="term" value="F:G protein-coupled receptor activity"/>
    <property type="evidence" value="ECO:0007669"/>
    <property type="project" value="UniProtKB-KW"/>
</dbReference>
<evidence type="ECO:0000256" key="5">
    <source>
        <dbReference type="ARBA" id="ARBA00023040"/>
    </source>
</evidence>
<evidence type="ECO:0000256" key="8">
    <source>
        <dbReference type="ARBA" id="ARBA00023224"/>
    </source>
</evidence>
<dbReference type="Proteomes" id="UP001652700">
    <property type="component" value="Unplaced"/>
</dbReference>
<protein>
    <submittedName>
        <fullName evidence="13">Melatonin receptor type 1A-like</fullName>
    </submittedName>
</protein>
<keyword evidence="12" id="KW-1185">Reference proteome</keyword>
<dbReference type="RefSeq" id="XP_050502121.1">
    <property type="nucleotide sequence ID" value="XM_050646164.1"/>
</dbReference>
<feature type="transmembrane region" description="Helical" evidence="9">
    <location>
        <begin position="38"/>
        <end position="58"/>
    </location>
</feature>
<evidence type="ECO:0000313" key="11">
    <source>
        <dbReference type="EnsemblMetazoa" id="XP_050502121.1"/>
    </source>
</evidence>
<reference evidence="13" key="1">
    <citation type="submission" date="2025-04" db="UniProtKB">
        <authorList>
            <consortium name="RefSeq"/>
        </authorList>
    </citation>
    <scope>IDENTIFICATION</scope>
    <source>
        <tissue evidence="13">Whole insect</tissue>
    </source>
</reference>
<feature type="transmembrane region" description="Helical" evidence="9">
    <location>
        <begin position="109"/>
        <end position="128"/>
    </location>
</feature>
<accession>A0A6P7F9X8</accession>
<evidence type="ECO:0000313" key="12">
    <source>
        <dbReference type="Proteomes" id="UP001652700"/>
    </source>
</evidence>
<dbReference type="AlphaFoldDB" id="A0A6P7F9X8"/>
<dbReference type="InParanoid" id="A0A6P7F9X8"/>
<dbReference type="EnsemblMetazoa" id="XM_050646164.1">
    <property type="protein sequence ID" value="XP_050502121.1"/>
    <property type="gene ID" value="LOC114326293"/>
</dbReference>
<keyword evidence="5" id="KW-0297">G-protein coupled receptor</keyword>
<evidence type="ECO:0000256" key="1">
    <source>
        <dbReference type="ARBA" id="ARBA00004141"/>
    </source>
</evidence>
<dbReference type="PROSITE" id="PS50262">
    <property type="entry name" value="G_PROTEIN_RECEP_F1_2"/>
    <property type="match status" value="1"/>
</dbReference>
<dbReference type="InterPro" id="IPR017452">
    <property type="entry name" value="GPCR_Rhodpsn_7TM"/>
</dbReference>
<dbReference type="SUPFAM" id="SSF81321">
    <property type="entry name" value="Family A G protein-coupled receptor-like"/>
    <property type="match status" value="1"/>
</dbReference>
<evidence type="ECO:0000256" key="3">
    <source>
        <dbReference type="ARBA" id="ARBA00022692"/>
    </source>
</evidence>
<feature type="transmembrane region" description="Helical" evidence="9">
    <location>
        <begin position="70"/>
        <end position="89"/>
    </location>
</feature>
<name>A0A6P7F9X8_DIAVI</name>
<dbReference type="GO" id="GO:0016020">
    <property type="term" value="C:membrane"/>
    <property type="evidence" value="ECO:0007669"/>
    <property type="project" value="UniProtKB-SubCell"/>
</dbReference>
<feature type="transmembrane region" description="Helical" evidence="9">
    <location>
        <begin position="149"/>
        <end position="167"/>
    </location>
</feature>
<feature type="transmembrane region" description="Helical" evidence="9">
    <location>
        <begin position="293"/>
        <end position="316"/>
    </location>
</feature>
<comment type="similarity">
    <text evidence="2">Belongs to the G-protein coupled receptor 1 family.</text>
</comment>
<dbReference type="InterPro" id="IPR000276">
    <property type="entry name" value="GPCR_Rhodpsn"/>
</dbReference>
<keyword evidence="3 9" id="KW-0812">Transmembrane</keyword>
<evidence type="ECO:0000259" key="10">
    <source>
        <dbReference type="PROSITE" id="PS50262"/>
    </source>
</evidence>
<dbReference type="PANTHER" id="PTHR24235">
    <property type="entry name" value="NEUROPEPTIDE Y RECEPTOR"/>
    <property type="match status" value="1"/>
</dbReference>
<feature type="transmembrane region" description="Helical" evidence="9">
    <location>
        <begin position="193"/>
        <end position="221"/>
    </location>
</feature>
<comment type="subcellular location">
    <subcellularLocation>
        <location evidence="1">Membrane</location>
        <topology evidence="1">Multi-pass membrane protein</topology>
    </subcellularLocation>
</comment>
<evidence type="ECO:0000256" key="9">
    <source>
        <dbReference type="SAM" id="Phobius"/>
    </source>
</evidence>
<evidence type="ECO:0000256" key="2">
    <source>
        <dbReference type="ARBA" id="ARBA00010663"/>
    </source>
</evidence>
<dbReference type="FunCoup" id="A0A6P7F9X8">
    <property type="interactions" value="16"/>
</dbReference>
<dbReference type="GeneID" id="114326293"/>
<sequence>MLTDDDSDLDNLDVSHMPFINTIWTCKNCTEVVLKTSAVLPVVAFGIFGNIMVIYILWKNLNLRTATNLLIGNMAVADLLSLLIHPWVMLTLDLFQNYQLGVIGCKGEGPVECSLLIASVVSMSAVTYDRLTAIVLPRETRITKKGAKTLIALMWIFGLLLSLPMVFNRAYKERKWLNFLEKYCTENLIVSNMYWYVIVAILVWLPMTIQLICYISIFIKLDKYEKITVKTLNKQHTNYKKKAAITMFIVTVVFMICRLPFTAYIIFRHQLFKEQKLTSSSSDIKFQLDQSYYILWCVSKYLIFVNSAINPLIYGVTNEKFLREFKSTKIAKIFCGPCMRTAKSAKRTKSSEEANKKYKIFIIFKRKYKPQIKEELEEPPTPIKTINTQL</sequence>
<dbReference type="OrthoDB" id="9946013at2759"/>
<dbReference type="Pfam" id="PF00001">
    <property type="entry name" value="7tm_1"/>
    <property type="match status" value="1"/>
</dbReference>
<evidence type="ECO:0000313" key="13">
    <source>
        <dbReference type="RefSeq" id="XP_028130408.1"/>
    </source>
</evidence>
<organism evidence="13">
    <name type="scientific">Diabrotica virgifera virgifera</name>
    <name type="common">western corn rootworm</name>
    <dbReference type="NCBI Taxonomy" id="50390"/>
    <lineage>
        <taxon>Eukaryota</taxon>
        <taxon>Metazoa</taxon>
        <taxon>Ecdysozoa</taxon>
        <taxon>Arthropoda</taxon>
        <taxon>Hexapoda</taxon>
        <taxon>Insecta</taxon>
        <taxon>Pterygota</taxon>
        <taxon>Neoptera</taxon>
        <taxon>Endopterygota</taxon>
        <taxon>Coleoptera</taxon>
        <taxon>Polyphaga</taxon>
        <taxon>Cucujiformia</taxon>
        <taxon>Chrysomeloidea</taxon>
        <taxon>Chrysomelidae</taxon>
        <taxon>Galerucinae</taxon>
        <taxon>Diabroticina</taxon>
        <taxon>Diabroticites</taxon>
        <taxon>Diabrotica</taxon>
    </lineage>
</organism>
<dbReference type="Gene3D" id="1.20.1070.10">
    <property type="entry name" value="Rhodopsin 7-helix transmembrane proteins"/>
    <property type="match status" value="1"/>
</dbReference>
<feature type="domain" description="G-protein coupled receptors family 1 profile" evidence="10">
    <location>
        <begin position="49"/>
        <end position="314"/>
    </location>
</feature>
<keyword evidence="8" id="KW-0807">Transducer</keyword>
<dbReference type="PANTHER" id="PTHR24235:SF12">
    <property type="entry name" value="G-PROTEIN COUPLED RECEPTORS FAMILY 1 PROFILE DOMAIN-CONTAINING PROTEIN"/>
    <property type="match status" value="1"/>
</dbReference>
<dbReference type="RefSeq" id="XP_028130408.1">
    <property type="nucleotide sequence ID" value="XM_028274607.1"/>
</dbReference>
<evidence type="ECO:0000256" key="4">
    <source>
        <dbReference type="ARBA" id="ARBA00022989"/>
    </source>
</evidence>
<keyword evidence="4 9" id="KW-1133">Transmembrane helix</keyword>
<feature type="transmembrane region" description="Helical" evidence="9">
    <location>
        <begin position="242"/>
        <end position="267"/>
    </location>
</feature>
<proteinExistence type="inferred from homology"/>
<evidence type="ECO:0000256" key="7">
    <source>
        <dbReference type="ARBA" id="ARBA00023170"/>
    </source>
</evidence>
<keyword evidence="7" id="KW-0675">Receptor</keyword>
<dbReference type="PRINTS" id="PR00237">
    <property type="entry name" value="GPCRRHODOPSN"/>
</dbReference>